<accession>A0ABT5RN83</accession>
<feature type="region of interest" description="Disordered" evidence="2">
    <location>
        <begin position="1"/>
        <end position="49"/>
    </location>
</feature>
<feature type="compositionally biased region" description="Polar residues" evidence="2">
    <location>
        <begin position="1"/>
        <end position="18"/>
    </location>
</feature>
<dbReference type="SUPFAM" id="SSF111384">
    <property type="entry name" value="OmpH-like"/>
    <property type="match status" value="1"/>
</dbReference>
<dbReference type="InterPro" id="IPR024930">
    <property type="entry name" value="Skp_dom_sf"/>
</dbReference>
<name>A0ABT5RN83_9PSED</name>
<dbReference type="Proteomes" id="UP001150614">
    <property type="component" value="Unassembled WGS sequence"/>
</dbReference>
<keyword evidence="1" id="KW-0175">Coiled coil</keyword>
<comment type="caution">
    <text evidence="3">The sequence shown here is derived from an EMBL/GenBank/DDBJ whole genome shotgun (WGS) entry which is preliminary data.</text>
</comment>
<protein>
    <recommendedName>
        <fullName evidence="5">FlxA-like protein</fullName>
    </recommendedName>
</protein>
<gene>
    <name evidence="3" type="ORF">NMG11_22750</name>
</gene>
<organism evidence="3 4">
    <name type="scientific">Pseudomonas carnis</name>
    <dbReference type="NCBI Taxonomy" id="2487355"/>
    <lineage>
        <taxon>Bacteria</taxon>
        <taxon>Pseudomonadati</taxon>
        <taxon>Pseudomonadota</taxon>
        <taxon>Gammaproteobacteria</taxon>
        <taxon>Pseudomonadales</taxon>
        <taxon>Pseudomonadaceae</taxon>
        <taxon>Pseudomonas</taxon>
    </lineage>
</organism>
<evidence type="ECO:0000313" key="3">
    <source>
        <dbReference type="EMBL" id="MDD1946648.1"/>
    </source>
</evidence>
<dbReference type="EMBL" id="JANCLL010000031">
    <property type="protein sequence ID" value="MDD1946648.1"/>
    <property type="molecule type" value="Genomic_DNA"/>
</dbReference>
<reference evidence="3" key="1">
    <citation type="submission" date="2022-07" db="EMBL/GenBank/DDBJ databases">
        <title>Draft genome of Pseudomonas carnis strain LP isolated from cheese.</title>
        <authorList>
            <person name="Wolfe B.E."/>
        </authorList>
    </citation>
    <scope>NUCLEOTIDE SEQUENCE</scope>
    <source>
        <strain evidence="3">LP</strain>
    </source>
</reference>
<proteinExistence type="predicted"/>
<sequence>MAASDINNTDAAKLQLSNVAPARGANSSEVDKETSRGEGNSGAASSDIMSQLKRQIAQLQKQLQQEQQQLQKIQSSQQAAELKAAAVGAVQTQISSTSAALQTVMAALLQAVKGAGSENSGNMVNVTA</sequence>
<keyword evidence="4" id="KW-1185">Reference proteome</keyword>
<evidence type="ECO:0000256" key="1">
    <source>
        <dbReference type="SAM" id="Coils"/>
    </source>
</evidence>
<evidence type="ECO:0000256" key="2">
    <source>
        <dbReference type="SAM" id="MobiDB-lite"/>
    </source>
</evidence>
<evidence type="ECO:0008006" key="5">
    <source>
        <dbReference type="Google" id="ProtNLM"/>
    </source>
</evidence>
<dbReference type="RefSeq" id="WP_274128837.1">
    <property type="nucleotide sequence ID" value="NZ_JANCLL010000031.1"/>
</dbReference>
<evidence type="ECO:0000313" key="4">
    <source>
        <dbReference type="Proteomes" id="UP001150614"/>
    </source>
</evidence>
<feature type="coiled-coil region" evidence="1">
    <location>
        <begin position="49"/>
        <end position="83"/>
    </location>
</feature>